<feature type="transmembrane region" description="Helical" evidence="6">
    <location>
        <begin position="96"/>
        <end position="120"/>
    </location>
</feature>
<feature type="transmembrane region" description="Helical" evidence="6">
    <location>
        <begin position="12"/>
        <end position="32"/>
    </location>
</feature>
<feature type="transmembrane region" description="Helical" evidence="6">
    <location>
        <begin position="295"/>
        <end position="316"/>
    </location>
</feature>
<feature type="transmembrane region" description="Helical" evidence="6">
    <location>
        <begin position="376"/>
        <end position="396"/>
    </location>
</feature>
<evidence type="ECO:0000256" key="6">
    <source>
        <dbReference type="SAM" id="Phobius"/>
    </source>
</evidence>
<sequence length="474" mass="50256">MSNEETKRDGFSSKWGFILACIGSAVGMGNIWRFPIMVQKYGGMTFLIPYFIFVILIASSGVMEEFALGRRAAAGPVGAFGMCTEERTGKRRSGELIGAIPIIGALMLAIGYTVVLGWIFKYTWLAISGGLFAMGQDMSIIGPAFDATSATLTNANGEAFSFVQSVGAMFSSGLFGIGNGVWQLIGLVVSMAIMAMGVAGGIEKANKVMMPVLFFLFLGLGIYIATLDGSSEGYKYIFTINPAGLASVEVWVFAFGQAFFSLSVAGNGSVIYGSYLSKKEDIPGSARNVAVFDTLAALLAAFVIIPAMAVVLGAGINDVNGGPGLMFVYLVNVFNAMPGGRIIGLIFFICVLFAGVSSIVNLYEAPVAFLQEKFKFNRVAAVAAIGVIGALVSLSIQPWTSQWMDVVSIYICPLGAMLAGIMFFWVLKKETAMDAVSEGAKKRVGDWFHTLGKFVYVPLALLALILGAFYGGIG</sequence>
<keyword evidence="8" id="KW-1185">Reference proteome</keyword>
<dbReference type="GO" id="GO:0016020">
    <property type="term" value="C:membrane"/>
    <property type="evidence" value="ECO:0007669"/>
    <property type="project" value="UniProtKB-SubCell"/>
</dbReference>
<gene>
    <name evidence="7" type="ORF">H8S45_10330</name>
</gene>
<organism evidence="7 8">
    <name type="scientific">Agathobaculum faecis</name>
    <dbReference type="NCBI Taxonomy" id="2763013"/>
    <lineage>
        <taxon>Bacteria</taxon>
        <taxon>Bacillati</taxon>
        <taxon>Bacillota</taxon>
        <taxon>Clostridia</taxon>
        <taxon>Eubacteriales</taxon>
        <taxon>Butyricicoccaceae</taxon>
        <taxon>Agathobaculum</taxon>
    </lineage>
</organism>
<dbReference type="InterPro" id="IPR000175">
    <property type="entry name" value="Na/ntran_symport"/>
</dbReference>
<dbReference type="PRINTS" id="PR00176">
    <property type="entry name" value="NANEUSMPORT"/>
</dbReference>
<feature type="transmembrane region" description="Helical" evidence="6">
    <location>
        <begin position="180"/>
        <end position="200"/>
    </location>
</feature>
<keyword evidence="2" id="KW-0813">Transport</keyword>
<accession>A0A923RZ11</accession>
<comment type="caution">
    <text evidence="7">The sequence shown here is derived from an EMBL/GenBank/DDBJ whole genome shotgun (WGS) entry which is preliminary data.</text>
</comment>
<evidence type="ECO:0000256" key="1">
    <source>
        <dbReference type="ARBA" id="ARBA00004141"/>
    </source>
</evidence>
<proteinExistence type="predicted"/>
<dbReference type="CDD" id="cd10336">
    <property type="entry name" value="SLC6sbd_Tyt1-Like"/>
    <property type="match status" value="1"/>
</dbReference>
<feature type="transmembrane region" description="Helical" evidence="6">
    <location>
        <begin position="250"/>
        <end position="275"/>
    </location>
</feature>
<dbReference type="Proteomes" id="UP000606499">
    <property type="component" value="Unassembled WGS sequence"/>
</dbReference>
<evidence type="ECO:0000313" key="7">
    <source>
        <dbReference type="EMBL" id="MBC5725850.1"/>
    </source>
</evidence>
<keyword evidence="5 6" id="KW-0472">Membrane</keyword>
<dbReference type="AlphaFoldDB" id="A0A923RZ11"/>
<protein>
    <submittedName>
        <fullName evidence="7">Sodium-dependent transporter</fullName>
    </submittedName>
</protein>
<evidence type="ECO:0000256" key="3">
    <source>
        <dbReference type="ARBA" id="ARBA00022692"/>
    </source>
</evidence>
<dbReference type="Pfam" id="PF00209">
    <property type="entry name" value="SNF"/>
    <property type="match status" value="1"/>
</dbReference>
<keyword evidence="4 6" id="KW-1133">Transmembrane helix</keyword>
<dbReference type="InterPro" id="IPR047218">
    <property type="entry name" value="YocR/YhdH-like"/>
</dbReference>
<dbReference type="PANTHER" id="PTHR42948:SF1">
    <property type="entry name" value="TRANSPORTER"/>
    <property type="match status" value="1"/>
</dbReference>
<evidence type="ECO:0000256" key="4">
    <source>
        <dbReference type="ARBA" id="ARBA00022989"/>
    </source>
</evidence>
<dbReference type="NCBIfam" id="NF037979">
    <property type="entry name" value="Na_transp"/>
    <property type="match status" value="1"/>
</dbReference>
<dbReference type="SUPFAM" id="SSF161070">
    <property type="entry name" value="SNF-like"/>
    <property type="match status" value="1"/>
</dbReference>
<feature type="transmembrane region" description="Helical" evidence="6">
    <location>
        <begin position="44"/>
        <end position="63"/>
    </location>
</feature>
<name>A0A923RZ11_9FIRM</name>
<feature type="transmembrane region" description="Helical" evidence="6">
    <location>
        <begin position="212"/>
        <end position="230"/>
    </location>
</feature>
<evidence type="ECO:0000256" key="5">
    <source>
        <dbReference type="ARBA" id="ARBA00023136"/>
    </source>
</evidence>
<dbReference type="PANTHER" id="PTHR42948">
    <property type="entry name" value="TRANSPORTER"/>
    <property type="match status" value="1"/>
</dbReference>
<evidence type="ECO:0000256" key="2">
    <source>
        <dbReference type="ARBA" id="ARBA00022448"/>
    </source>
</evidence>
<feature type="transmembrane region" description="Helical" evidence="6">
    <location>
        <begin position="448"/>
        <end position="473"/>
    </location>
</feature>
<reference evidence="7" key="1">
    <citation type="submission" date="2020-08" db="EMBL/GenBank/DDBJ databases">
        <title>Genome public.</title>
        <authorList>
            <person name="Liu C."/>
            <person name="Sun Q."/>
        </authorList>
    </citation>
    <scope>NUCLEOTIDE SEQUENCE</scope>
    <source>
        <strain evidence="7">NSJ-28</strain>
    </source>
</reference>
<comment type="subcellular location">
    <subcellularLocation>
        <location evidence="1">Membrane</location>
        <topology evidence="1">Multi-pass membrane protein</topology>
    </subcellularLocation>
</comment>
<feature type="transmembrane region" description="Helical" evidence="6">
    <location>
        <begin position="408"/>
        <end position="427"/>
    </location>
</feature>
<feature type="transmembrane region" description="Helical" evidence="6">
    <location>
        <begin position="342"/>
        <end position="364"/>
    </location>
</feature>
<dbReference type="EMBL" id="JACOPL010000008">
    <property type="protein sequence ID" value="MBC5725850.1"/>
    <property type="molecule type" value="Genomic_DNA"/>
</dbReference>
<dbReference type="InterPro" id="IPR037272">
    <property type="entry name" value="SNS_sf"/>
</dbReference>
<dbReference type="PROSITE" id="PS50267">
    <property type="entry name" value="NA_NEUROTRAN_SYMP_3"/>
    <property type="match status" value="1"/>
</dbReference>
<evidence type="ECO:0000313" key="8">
    <source>
        <dbReference type="Proteomes" id="UP000606499"/>
    </source>
</evidence>
<keyword evidence="3 6" id="KW-0812">Transmembrane</keyword>
<dbReference type="RefSeq" id="WP_107631542.1">
    <property type="nucleotide sequence ID" value="NZ_JACOPL010000008.1"/>
</dbReference>